<gene>
    <name evidence="1" type="ORF">RG47T_1521</name>
</gene>
<keyword evidence="2" id="KW-1185">Reference proteome</keyword>
<organism evidence="1 2">
    <name type="scientific">Mucilaginibacter polytrichastri</name>
    <dbReference type="NCBI Taxonomy" id="1302689"/>
    <lineage>
        <taxon>Bacteria</taxon>
        <taxon>Pseudomonadati</taxon>
        <taxon>Bacteroidota</taxon>
        <taxon>Sphingobacteriia</taxon>
        <taxon>Sphingobacteriales</taxon>
        <taxon>Sphingobacteriaceae</taxon>
        <taxon>Mucilaginibacter</taxon>
    </lineage>
</organism>
<dbReference type="EMBL" id="MPPL01000001">
    <property type="protein sequence ID" value="OKS86073.1"/>
    <property type="molecule type" value="Genomic_DNA"/>
</dbReference>
<name>A0A1Q5ZWF5_9SPHI</name>
<proteinExistence type="predicted"/>
<comment type="caution">
    <text evidence="1">The sequence shown here is derived from an EMBL/GenBank/DDBJ whole genome shotgun (WGS) entry which is preliminary data.</text>
</comment>
<protein>
    <submittedName>
        <fullName evidence="1">Uncharacterized protein</fullName>
    </submittedName>
</protein>
<dbReference type="Proteomes" id="UP000186720">
    <property type="component" value="Unassembled WGS sequence"/>
</dbReference>
<sequence length="40" mass="4839">MYNVQNKLQFWIVSEQSNFILLLKDIKTIKYAIMMYLIIA</sequence>
<reference evidence="1 2" key="1">
    <citation type="submission" date="2016-11" db="EMBL/GenBank/DDBJ databases">
        <title>Whole Genome Sequencing of Mucilaginibacter polytrichastri RG4-7(T) isolated from the moss sample.</title>
        <authorList>
            <person name="Li Y."/>
        </authorList>
    </citation>
    <scope>NUCLEOTIDE SEQUENCE [LARGE SCALE GENOMIC DNA]</scope>
    <source>
        <strain evidence="1 2">RG4-7</strain>
    </source>
</reference>
<evidence type="ECO:0000313" key="2">
    <source>
        <dbReference type="Proteomes" id="UP000186720"/>
    </source>
</evidence>
<dbReference type="STRING" id="1302689.RG47T_1521"/>
<accession>A0A1Q5ZWF5</accession>
<dbReference type="AlphaFoldDB" id="A0A1Q5ZWF5"/>
<evidence type="ECO:0000313" key="1">
    <source>
        <dbReference type="EMBL" id="OKS86073.1"/>
    </source>
</evidence>